<feature type="transmembrane region" description="Helical" evidence="8">
    <location>
        <begin position="50"/>
        <end position="75"/>
    </location>
</feature>
<evidence type="ECO:0000256" key="7">
    <source>
        <dbReference type="SAM" id="MobiDB-lite"/>
    </source>
</evidence>
<evidence type="ECO:0000256" key="3">
    <source>
        <dbReference type="ARBA" id="ARBA00022475"/>
    </source>
</evidence>
<dbReference type="Proteomes" id="UP001153069">
    <property type="component" value="Unassembled WGS sequence"/>
</dbReference>
<comment type="subcellular location">
    <subcellularLocation>
        <location evidence="1">Cell membrane</location>
        <topology evidence="1">Multi-pass membrane protein</topology>
    </subcellularLocation>
</comment>
<keyword evidence="5 8" id="KW-1133">Transmembrane helix</keyword>
<dbReference type="OrthoDB" id="67833at2759"/>
<dbReference type="Pfam" id="PF02690">
    <property type="entry name" value="Na_Pi_cotrans"/>
    <property type="match status" value="1"/>
</dbReference>
<protein>
    <submittedName>
        <fullName evidence="9">Sodium-dependent phosphate transport protein 2A</fullName>
    </submittedName>
</protein>
<dbReference type="GO" id="GO:0005436">
    <property type="term" value="F:sodium:phosphate symporter activity"/>
    <property type="evidence" value="ECO:0007669"/>
    <property type="project" value="InterPro"/>
</dbReference>
<evidence type="ECO:0000313" key="9">
    <source>
        <dbReference type="EMBL" id="CAB9518532.1"/>
    </source>
</evidence>
<feature type="transmembrane region" description="Helical" evidence="8">
    <location>
        <begin position="284"/>
        <end position="305"/>
    </location>
</feature>
<evidence type="ECO:0000256" key="1">
    <source>
        <dbReference type="ARBA" id="ARBA00004651"/>
    </source>
</evidence>
<accession>A0A9N8HMY9</accession>
<feature type="region of interest" description="Disordered" evidence="7">
    <location>
        <begin position="1"/>
        <end position="20"/>
    </location>
</feature>
<comment type="caution">
    <text evidence="9">The sequence shown here is derived from an EMBL/GenBank/DDBJ whole genome shotgun (WGS) entry which is preliminary data.</text>
</comment>
<evidence type="ECO:0000256" key="4">
    <source>
        <dbReference type="ARBA" id="ARBA00022692"/>
    </source>
</evidence>
<evidence type="ECO:0000256" key="6">
    <source>
        <dbReference type="ARBA" id="ARBA00023136"/>
    </source>
</evidence>
<name>A0A9N8HMY9_9STRA</name>
<dbReference type="GO" id="GO:0044341">
    <property type="term" value="P:sodium-dependent phosphate transport"/>
    <property type="evidence" value="ECO:0007669"/>
    <property type="project" value="InterPro"/>
</dbReference>
<evidence type="ECO:0000313" key="10">
    <source>
        <dbReference type="Proteomes" id="UP001153069"/>
    </source>
</evidence>
<dbReference type="PANTHER" id="PTHR10010:SF46">
    <property type="entry name" value="SODIUM-DEPENDENT PHOSPHATE TRANSPORT PROTEIN 2B"/>
    <property type="match status" value="1"/>
</dbReference>
<evidence type="ECO:0000256" key="8">
    <source>
        <dbReference type="SAM" id="Phobius"/>
    </source>
</evidence>
<dbReference type="GO" id="GO:0005886">
    <property type="term" value="C:plasma membrane"/>
    <property type="evidence" value="ECO:0007669"/>
    <property type="project" value="UniProtKB-SubCell"/>
</dbReference>
<proteinExistence type="inferred from homology"/>
<feature type="transmembrane region" description="Helical" evidence="8">
    <location>
        <begin position="165"/>
        <end position="186"/>
    </location>
</feature>
<sequence length="349" mass="37353">MSPNRKTNAEVQQGDAVPTRTDEMREMQEAMDASWGEVCSACFVRTPKEWAYIVLGLLIAAFFLYFFLVVIELLGEGAKVMTGCVSGGLFGGAGNPMAGVIIGMLATVCLQSSSITTSIIVPMVPSAISVYQGIYMVMGANIGTSVANTIVAMGQMGDGDDLERAFAGATVHDIFNFLTVAILLSVEVVTGYLDALTGAIVDGVEVKDGDSSSSFVKEMVTPITTKIIKSNQSLMKAVANGASCSEFYPVKCEDGLISRIKDTGDCPLFFEDGATQSSDTTSGVVVFIIAIILLSVCLAGLVSVLKKIALRNLIKNHLQGHQHEWLCCPIFLHHHMCIDTSCWYWCLAT</sequence>
<dbReference type="PANTHER" id="PTHR10010">
    <property type="entry name" value="SOLUTE CARRIER FAMILY 34 SODIUM PHOSPHATE , MEMBER 2-RELATED"/>
    <property type="match status" value="1"/>
</dbReference>
<evidence type="ECO:0000256" key="5">
    <source>
        <dbReference type="ARBA" id="ARBA00022989"/>
    </source>
</evidence>
<keyword evidence="3" id="KW-1003">Cell membrane</keyword>
<keyword evidence="6 8" id="KW-0472">Membrane</keyword>
<comment type="similarity">
    <text evidence="2">Belongs to the SLC34A transporter family.</text>
</comment>
<gene>
    <name evidence="9" type="ORF">SEMRO_943_G222800.1</name>
</gene>
<dbReference type="EMBL" id="CAICTM010000941">
    <property type="protein sequence ID" value="CAB9518532.1"/>
    <property type="molecule type" value="Genomic_DNA"/>
</dbReference>
<dbReference type="InterPro" id="IPR003841">
    <property type="entry name" value="Na/Pi_transpt"/>
</dbReference>
<reference evidence="9" key="1">
    <citation type="submission" date="2020-06" db="EMBL/GenBank/DDBJ databases">
        <authorList>
            <consortium name="Plant Systems Biology data submission"/>
        </authorList>
    </citation>
    <scope>NUCLEOTIDE SEQUENCE</scope>
    <source>
        <strain evidence="9">D6</strain>
    </source>
</reference>
<keyword evidence="4 8" id="KW-0812">Transmembrane</keyword>
<feature type="transmembrane region" description="Helical" evidence="8">
    <location>
        <begin position="96"/>
        <end position="121"/>
    </location>
</feature>
<feature type="compositionally biased region" description="Polar residues" evidence="7">
    <location>
        <begin position="1"/>
        <end position="11"/>
    </location>
</feature>
<dbReference type="AlphaFoldDB" id="A0A9N8HMY9"/>
<keyword evidence="10" id="KW-1185">Reference proteome</keyword>
<evidence type="ECO:0000256" key="2">
    <source>
        <dbReference type="ARBA" id="ARBA00005808"/>
    </source>
</evidence>
<organism evidence="9 10">
    <name type="scientific">Seminavis robusta</name>
    <dbReference type="NCBI Taxonomy" id="568900"/>
    <lineage>
        <taxon>Eukaryota</taxon>
        <taxon>Sar</taxon>
        <taxon>Stramenopiles</taxon>
        <taxon>Ochrophyta</taxon>
        <taxon>Bacillariophyta</taxon>
        <taxon>Bacillariophyceae</taxon>
        <taxon>Bacillariophycidae</taxon>
        <taxon>Naviculales</taxon>
        <taxon>Naviculaceae</taxon>
        <taxon>Seminavis</taxon>
    </lineage>
</organism>